<dbReference type="GeneID" id="75697649"/>
<gene>
    <name evidence="2" type="ORF">RBJ30_00885</name>
</gene>
<evidence type="ECO:0000313" key="3">
    <source>
        <dbReference type="Proteomes" id="UP001236270"/>
    </source>
</evidence>
<proteinExistence type="predicted"/>
<comment type="caution">
    <text evidence="2">The sequence shown here is derived from an EMBL/GenBank/DDBJ whole genome shotgun (WGS) entry which is preliminary data.</text>
</comment>
<accession>A0AAW8HJL4</accession>
<evidence type="ECO:0000256" key="1">
    <source>
        <dbReference type="SAM" id="SignalP"/>
    </source>
</evidence>
<organism evidence="2 3">
    <name type="scientific">Pluralibacter gergoviae</name>
    <name type="common">Enterobacter gergoviae</name>
    <dbReference type="NCBI Taxonomy" id="61647"/>
    <lineage>
        <taxon>Bacteria</taxon>
        <taxon>Pseudomonadati</taxon>
        <taxon>Pseudomonadota</taxon>
        <taxon>Gammaproteobacteria</taxon>
        <taxon>Enterobacterales</taxon>
        <taxon>Enterobacteriaceae</taxon>
        <taxon>Pluralibacter</taxon>
    </lineage>
</organism>
<keyword evidence="1" id="KW-0732">Signal</keyword>
<feature type="chain" id="PRO_5043589012" description="Lipoprotein" evidence="1">
    <location>
        <begin position="20"/>
        <end position="40"/>
    </location>
</feature>
<dbReference type="AlphaFoldDB" id="A0AAW8HJL4"/>
<evidence type="ECO:0000313" key="2">
    <source>
        <dbReference type="EMBL" id="MDQ2307660.1"/>
    </source>
</evidence>
<dbReference type="RefSeq" id="WP_255265516.1">
    <property type="nucleotide sequence ID" value="NZ_CACVCI010000001.1"/>
</dbReference>
<reference evidence="2" key="1">
    <citation type="submission" date="2023-08" db="EMBL/GenBank/DDBJ databases">
        <title>WGS of pathogenic bacterial species, Los Angeles County Public Health Laboratories.</title>
        <authorList>
            <person name="Garrigues J.M."/>
            <person name="Green N.M."/>
        </authorList>
    </citation>
    <scope>NUCLEOTIDE SEQUENCE</scope>
    <source>
        <strain evidence="2">LACPHL-BACT-2023-00068</strain>
    </source>
</reference>
<dbReference type="Proteomes" id="UP001236270">
    <property type="component" value="Unassembled WGS sequence"/>
</dbReference>
<name>A0AAW8HJL4_PLUGE</name>
<protein>
    <recommendedName>
        <fullName evidence="4">Lipoprotein</fullName>
    </recommendedName>
</protein>
<sequence length="40" mass="3768">MMRVIFIAALLQIAGCAGTSVGASGGSSSGHVGVSTGIGF</sequence>
<feature type="signal peptide" evidence="1">
    <location>
        <begin position="1"/>
        <end position="19"/>
    </location>
</feature>
<dbReference type="EMBL" id="JAVDNV010000001">
    <property type="protein sequence ID" value="MDQ2307660.1"/>
    <property type="molecule type" value="Genomic_DNA"/>
</dbReference>
<evidence type="ECO:0008006" key="4">
    <source>
        <dbReference type="Google" id="ProtNLM"/>
    </source>
</evidence>